<proteinExistence type="predicted"/>
<dbReference type="Proteomes" id="UP000265520">
    <property type="component" value="Unassembled WGS sequence"/>
</dbReference>
<comment type="caution">
    <text evidence="2">The sequence shown here is derived from an EMBL/GenBank/DDBJ whole genome shotgun (WGS) entry which is preliminary data.</text>
</comment>
<dbReference type="EMBL" id="LXQA010695084">
    <property type="protein sequence ID" value="MCI66424.1"/>
    <property type="molecule type" value="Genomic_DNA"/>
</dbReference>
<evidence type="ECO:0000313" key="2">
    <source>
        <dbReference type="EMBL" id="MCI66424.1"/>
    </source>
</evidence>
<protein>
    <submittedName>
        <fullName evidence="2">Uncharacterized protein</fullName>
    </submittedName>
</protein>
<dbReference type="AlphaFoldDB" id="A0A392U148"/>
<keyword evidence="3" id="KW-1185">Reference proteome</keyword>
<evidence type="ECO:0000256" key="1">
    <source>
        <dbReference type="SAM" id="MobiDB-lite"/>
    </source>
</evidence>
<name>A0A392U148_9FABA</name>
<accession>A0A392U148</accession>
<feature type="region of interest" description="Disordered" evidence="1">
    <location>
        <begin position="27"/>
        <end position="64"/>
    </location>
</feature>
<evidence type="ECO:0000313" key="3">
    <source>
        <dbReference type="Proteomes" id="UP000265520"/>
    </source>
</evidence>
<reference evidence="2 3" key="1">
    <citation type="journal article" date="2018" name="Front. Plant Sci.">
        <title>Red Clover (Trifolium pratense) and Zigzag Clover (T. medium) - A Picture of Genomic Similarities and Differences.</title>
        <authorList>
            <person name="Dluhosova J."/>
            <person name="Istvanek J."/>
            <person name="Nedelnik J."/>
            <person name="Repkova J."/>
        </authorList>
    </citation>
    <scope>NUCLEOTIDE SEQUENCE [LARGE SCALE GENOMIC DNA]</scope>
    <source>
        <strain evidence="3">cv. 10/8</strain>
        <tissue evidence="2">Leaf</tissue>
    </source>
</reference>
<organism evidence="2 3">
    <name type="scientific">Trifolium medium</name>
    <dbReference type="NCBI Taxonomy" id="97028"/>
    <lineage>
        <taxon>Eukaryota</taxon>
        <taxon>Viridiplantae</taxon>
        <taxon>Streptophyta</taxon>
        <taxon>Embryophyta</taxon>
        <taxon>Tracheophyta</taxon>
        <taxon>Spermatophyta</taxon>
        <taxon>Magnoliopsida</taxon>
        <taxon>eudicotyledons</taxon>
        <taxon>Gunneridae</taxon>
        <taxon>Pentapetalae</taxon>
        <taxon>rosids</taxon>
        <taxon>fabids</taxon>
        <taxon>Fabales</taxon>
        <taxon>Fabaceae</taxon>
        <taxon>Papilionoideae</taxon>
        <taxon>50 kb inversion clade</taxon>
        <taxon>NPAAA clade</taxon>
        <taxon>Hologalegina</taxon>
        <taxon>IRL clade</taxon>
        <taxon>Trifolieae</taxon>
        <taxon>Trifolium</taxon>
    </lineage>
</organism>
<sequence>MLADLKETSRVLQERKLKIDTIIQALEAEEVAEEEETEEEETDEGAGSEDEGSGAEESDGSLGF</sequence>